<dbReference type="Pfam" id="PF05016">
    <property type="entry name" value="ParE_toxin"/>
    <property type="match status" value="1"/>
</dbReference>
<comment type="caution">
    <text evidence="3">The sequence shown here is derived from an EMBL/GenBank/DDBJ whole genome shotgun (WGS) entry which is preliminary data.</text>
</comment>
<dbReference type="InterPro" id="IPR035093">
    <property type="entry name" value="RelE/ParE_toxin_dom_sf"/>
</dbReference>
<dbReference type="Gene3D" id="3.30.2310.20">
    <property type="entry name" value="RelE-like"/>
    <property type="match status" value="1"/>
</dbReference>
<reference evidence="3 4" key="1">
    <citation type="submission" date="2024-02" db="EMBL/GenBank/DDBJ databases">
        <title>Expansion and revision of Xanthobacter and proposal of Roseixanthobacter gen. nov.</title>
        <authorList>
            <person name="Soltysiak M.P.M."/>
            <person name="Jalihal A."/>
            <person name="Ory A."/>
            <person name="Chrisophersen C."/>
            <person name="Lee A.D."/>
            <person name="Boulton J."/>
            <person name="Springer M."/>
        </authorList>
    </citation>
    <scope>NUCLEOTIDE SEQUENCE [LARGE SCALE GENOMIC DNA]</scope>
    <source>
        <strain evidence="3 4">CB5</strain>
    </source>
</reference>
<keyword evidence="1" id="KW-1277">Toxin-antitoxin system</keyword>
<dbReference type="InterPro" id="IPR028344">
    <property type="entry name" value="ParE1/4"/>
</dbReference>
<dbReference type="Proteomes" id="UP001604043">
    <property type="component" value="Unassembled WGS sequence"/>
</dbReference>
<name>A0ABW6ZLS8_9HYPH</name>
<accession>A0ABW6ZLS8</accession>
<sequence length="99" mass="11068">MARLLLILTPKARQDLDSIWTFSQDRWGTAQAETYVRLIAGALDCLARGTVVGRDASAAKAGYLRHAVGSHVVFFRLAGKETLEVVRILHQRMDLPRHL</sequence>
<dbReference type="RefSeq" id="WP_029558605.1">
    <property type="nucleotide sequence ID" value="NZ_JBAFUR010000007.1"/>
</dbReference>
<dbReference type="InterPro" id="IPR007712">
    <property type="entry name" value="RelE/ParE_toxin"/>
</dbReference>
<protein>
    <recommendedName>
        <fullName evidence="2">Toxin</fullName>
    </recommendedName>
</protein>
<evidence type="ECO:0000256" key="2">
    <source>
        <dbReference type="PIRNR" id="PIRNR029218"/>
    </source>
</evidence>
<evidence type="ECO:0000256" key="1">
    <source>
        <dbReference type="ARBA" id="ARBA00022649"/>
    </source>
</evidence>
<dbReference type="EMBL" id="JBAFUR010000007">
    <property type="protein sequence ID" value="MFG1254801.1"/>
    <property type="molecule type" value="Genomic_DNA"/>
</dbReference>
<keyword evidence="4" id="KW-1185">Reference proteome</keyword>
<dbReference type="PIRSF" id="PIRSF029218">
    <property type="entry name" value="ParE"/>
    <property type="match status" value="1"/>
</dbReference>
<gene>
    <name evidence="3" type="ORF">V5F30_21515</name>
</gene>
<evidence type="ECO:0000313" key="4">
    <source>
        <dbReference type="Proteomes" id="UP001604043"/>
    </source>
</evidence>
<organism evidence="3 4">
    <name type="scientific">Xanthobacter aminoxidans</name>
    <dbReference type="NCBI Taxonomy" id="186280"/>
    <lineage>
        <taxon>Bacteria</taxon>
        <taxon>Pseudomonadati</taxon>
        <taxon>Pseudomonadota</taxon>
        <taxon>Alphaproteobacteria</taxon>
        <taxon>Hyphomicrobiales</taxon>
        <taxon>Xanthobacteraceae</taxon>
        <taxon>Xanthobacter</taxon>
    </lineage>
</organism>
<proteinExistence type="inferred from homology"/>
<evidence type="ECO:0000313" key="3">
    <source>
        <dbReference type="EMBL" id="MFG1254801.1"/>
    </source>
</evidence>
<comment type="similarity">
    <text evidence="2">Belongs to the RelE toxin family.</text>
</comment>